<keyword evidence="13" id="KW-1185">Reference proteome</keyword>
<evidence type="ECO:0000256" key="7">
    <source>
        <dbReference type="ARBA" id="ARBA00023136"/>
    </source>
</evidence>
<dbReference type="InterPro" id="IPR050307">
    <property type="entry name" value="Sterol_Desaturase_Related"/>
</dbReference>
<dbReference type="AlphaFoldDB" id="A0A9D5DB70"/>
<dbReference type="GO" id="GO:0005789">
    <property type="term" value="C:endoplasmic reticulum membrane"/>
    <property type="evidence" value="ECO:0007669"/>
    <property type="project" value="UniProtKB-SubCell"/>
</dbReference>
<comment type="caution">
    <text evidence="12">The sequence shown here is derived from an EMBL/GenBank/DDBJ whole genome shotgun (WGS) entry which is preliminary data.</text>
</comment>
<keyword evidence="8" id="KW-0456">Lyase</keyword>
<proteinExistence type="inferred from homology"/>
<feature type="transmembrane region" description="Helical" evidence="10">
    <location>
        <begin position="12"/>
        <end position="34"/>
    </location>
</feature>
<dbReference type="OrthoDB" id="752574at2759"/>
<sequence length="256" mass="29086">MAVKIELSDEILSTFVPVIVYWVFSGIYGLLGYLESYRLHPKGAEDIENVASKAQVLKGVLLQQIVQIGVVFLMMQVIGEEGGAPPPQPSFLVGACQFLIAMVVLDLWQYFGHRYMHVNKFLYKHIHSKHHALVVPYSWGSLYNHPLEGLLLDTIGGSLAFLVSGMTPRTSIYFFSFATIKSLDMHSSLYLPWNPLQVCFRNNVAYHDIHHQLKGNKYNYAQPFFVSWDLIFGTHMPFTVEERKGGGFEARPLKDM</sequence>
<keyword evidence="4 10" id="KW-0812">Transmembrane</keyword>
<evidence type="ECO:0000313" key="13">
    <source>
        <dbReference type="Proteomes" id="UP001085076"/>
    </source>
</evidence>
<reference evidence="12" key="2">
    <citation type="journal article" date="2022" name="Hortic Res">
        <title>The genome of Dioscorea zingiberensis sheds light on the biosynthesis, origin and evolution of the medicinally important diosgenin saponins.</title>
        <authorList>
            <person name="Li Y."/>
            <person name="Tan C."/>
            <person name="Li Z."/>
            <person name="Guo J."/>
            <person name="Li S."/>
            <person name="Chen X."/>
            <person name="Wang C."/>
            <person name="Dai X."/>
            <person name="Yang H."/>
            <person name="Song W."/>
            <person name="Hou L."/>
            <person name="Xu J."/>
            <person name="Tong Z."/>
            <person name="Xu A."/>
            <person name="Yuan X."/>
            <person name="Wang W."/>
            <person name="Yang Q."/>
            <person name="Chen L."/>
            <person name="Sun Z."/>
            <person name="Wang K."/>
            <person name="Pan B."/>
            <person name="Chen J."/>
            <person name="Bao Y."/>
            <person name="Liu F."/>
            <person name="Qi X."/>
            <person name="Gang D.R."/>
            <person name="Wen J."/>
            <person name="Li J."/>
        </authorList>
    </citation>
    <scope>NUCLEOTIDE SEQUENCE</scope>
    <source>
        <strain evidence="12">Dzin_1.0</strain>
    </source>
</reference>
<dbReference type="Pfam" id="PF04116">
    <property type="entry name" value="FA_hydroxylase"/>
    <property type="match status" value="1"/>
</dbReference>
<organism evidence="12 13">
    <name type="scientific">Dioscorea zingiberensis</name>
    <dbReference type="NCBI Taxonomy" id="325984"/>
    <lineage>
        <taxon>Eukaryota</taxon>
        <taxon>Viridiplantae</taxon>
        <taxon>Streptophyta</taxon>
        <taxon>Embryophyta</taxon>
        <taxon>Tracheophyta</taxon>
        <taxon>Spermatophyta</taxon>
        <taxon>Magnoliopsida</taxon>
        <taxon>Liliopsida</taxon>
        <taxon>Dioscoreales</taxon>
        <taxon>Dioscoreaceae</taxon>
        <taxon>Dioscorea</taxon>
    </lineage>
</organism>
<dbReference type="GO" id="GO:0008610">
    <property type="term" value="P:lipid biosynthetic process"/>
    <property type="evidence" value="ECO:0007669"/>
    <property type="project" value="InterPro"/>
</dbReference>
<dbReference type="GO" id="GO:0005506">
    <property type="term" value="F:iron ion binding"/>
    <property type="evidence" value="ECO:0007669"/>
    <property type="project" value="InterPro"/>
</dbReference>
<evidence type="ECO:0000256" key="2">
    <source>
        <dbReference type="ARBA" id="ARBA00009324"/>
    </source>
</evidence>
<name>A0A9D5DB70_9LILI</name>
<feature type="transmembrane region" description="Helical" evidence="10">
    <location>
        <begin position="91"/>
        <end position="111"/>
    </location>
</feature>
<reference evidence="12" key="1">
    <citation type="submission" date="2021-03" db="EMBL/GenBank/DDBJ databases">
        <authorList>
            <person name="Li Z."/>
            <person name="Yang C."/>
        </authorList>
    </citation>
    <scope>NUCLEOTIDE SEQUENCE</scope>
    <source>
        <strain evidence="12">Dzin_1.0</strain>
        <tissue evidence="12">Leaf</tissue>
    </source>
</reference>
<evidence type="ECO:0000256" key="5">
    <source>
        <dbReference type="ARBA" id="ARBA00022824"/>
    </source>
</evidence>
<keyword evidence="7 10" id="KW-0472">Membrane</keyword>
<evidence type="ECO:0000313" key="12">
    <source>
        <dbReference type="EMBL" id="KAJ0988319.1"/>
    </source>
</evidence>
<gene>
    <name evidence="12" type="ORF">J5N97_006675</name>
</gene>
<dbReference type="GO" id="GO:0071771">
    <property type="term" value="F:aldehyde oxygenase (deformylating) activity"/>
    <property type="evidence" value="ECO:0007669"/>
    <property type="project" value="UniProtKB-EC"/>
</dbReference>
<comment type="catalytic activity">
    <reaction evidence="9">
        <text>a long-chain fatty aldehyde + 2 NADPH + O2 + H(+) = a long-chain alkane + formate + 2 NADP(+) + H2O</text>
        <dbReference type="Rhea" id="RHEA:21440"/>
        <dbReference type="ChEBI" id="CHEBI:15377"/>
        <dbReference type="ChEBI" id="CHEBI:15378"/>
        <dbReference type="ChEBI" id="CHEBI:15379"/>
        <dbReference type="ChEBI" id="CHEBI:15740"/>
        <dbReference type="ChEBI" id="CHEBI:17176"/>
        <dbReference type="ChEBI" id="CHEBI:57783"/>
        <dbReference type="ChEBI" id="CHEBI:58349"/>
        <dbReference type="ChEBI" id="CHEBI:83563"/>
        <dbReference type="EC" id="4.1.99.5"/>
    </reaction>
</comment>
<keyword evidence="5" id="KW-0256">Endoplasmic reticulum</keyword>
<comment type="subcellular location">
    <subcellularLocation>
        <location evidence="1">Endoplasmic reticulum membrane</location>
        <topology evidence="1">Multi-pass membrane protein</topology>
    </subcellularLocation>
</comment>
<evidence type="ECO:0000256" key="8">
    <source>
        <dbReference type="ARBA" id="ARBA00023239"/>
    </source>
</evidence>
<dbReference type="Proteomes" id="UP001085076">
    <property type="component" value="Miscellaneous, Linkage group lg01"/>
</dbReference>
<dbReference type="InterPro" id="IPR006694">
    <property type="entry name" value="Fatty_acid_hydroxylase"/>
</dbReference>
<dbReference type="PANTHER" id="PTHR11863">
    <property type="entry name" value="STEROL DESATURASE"/>
    <property type="match status" value="1"/>
</dbReference>
<comment type="similarity">
    <text evidence="2">Belongs to the sterol desaturase family.</text>
</comment>
<feature type="transmembrane region" description="Helical" evidence="10">
    <location>
        <begin position="60"/>
        <end position="79"/>
    </location>
</feature>
<evidence type="ECO:0000256" key="9">
    <source>
        <dbReference type="ARBA" id="ARBA00047909"/>
    </source>
</evidence>
<dbReference type="GO" id="GO:0016491">
    <property type="term" value="F:oxidoreductase activity"/>
    <property type="evidence" value="ECO:0007669"/>
    <property type="project" value="InterPro"/>
</dbReference>
<feature type="domain" description="Fatty acid hydroxylase" evidence="11">
    <location>
        <begin position="98"/>
        <end position="234"/>
    </location>
</feature>
<evidence type="ECO:0000256" key="4">
    <source>
        <dbReference type="ARBA" id="ARBA00022692"/>
    </source>
</evidence>
<protein>
    <recommendedName>
        <fullName evidence="3">aldehyde oxygenase (deformylating)</fullName>
        <ecNumber evidence="3">4.1.99.5</ecNumber>
    </recommendedName>
</protein>
<accession>A0A9D5DB70</accession>
<keyword evidence="6 10" id="KW-1133">Transmembrane helix</keyword>
<dbReference type="EMBL" id="JAGGNH010000001">
    <property type="protein sequence ID" value="KAJ0988319.1"/>
    <property type="molecule type" value="Genomic_DNA"/>
</dbReference>
<evidence type="ECO:0000256" key="6">
    <source>
        <dbReference type="ARBA" id="ARBA00022989"/>
    </source>
</evidence>
<evidence type="ECO:0000256" key="3">
    <source>
        <dbReference type="ARBA" id="ARBA00013146"/>
    </source>
</evidence>
<evidence type="ECO:0000259" key="11">
    <source>
        <dbReference type="Pfam" id="PF04116"/>
    </source>
</evidence>
<evidence type="ECO:0000256" key="10">
    <source>
        <dbReference type="SAM" id="Phobius"/>
    </source>
</evidence>
<dbReference type="EC" id="4.1.99.5" evidence="3"/>
<evidence type="ECO:0000256" key="1">
    <source>
        <dbReference type="ARBA" id="ARBA00004477"/>
    </source>
</evidence>